<feature type="compositionally biased region" description="Basic and acidic residues" evidence="1">
    <location>
        <begin position="44"/>
        <end position="54"/>
    </location>
</feature>
<accession>A0A3B0YIJ3</accession>
<feature type="region of interest" description="Disordered" evidence="1">
    <location>
        <begin position="150"/>
        <end position="223"/>
    </location>
</feature>
<feature type="compositionally biased region" description="Basic and acidic residues" evidence="1">
    <location>
        <begin position="177"/>
        <end position="196"/>
    </location>
</feature>
<feature type="region of interest" description="Disordered" evidence="1">
    <location>
        <begin position="1"/>
        <end position="126"/>
    </location>
</feature>
<feature type="compositionally biased region" description="Polar residues" evidence="1">
    <location>
        <begin position="159"/>
        <end position="176"/>
    </location>
</feature>
<evidence type="ECO:0000313" key="2">
    <source>
        <dbReference type="EMBL" id="VAW75367.1"/>
    </source>
</evidence>
<feature type="compositionally biased region" description="Low complexity" evidence="1">
    <location>
        <begin position="100"/>
        <end position="111"/>
    </location>
</feature>
<organism evidence="2">
    <name type="scientific">hydrothermal vent metagenome</name>
    <dbReference type="NCBI Taxonomy" id="652676"/>
    <lineage>
        <taxon>unclassified sequences</taxon>
        <taxon>metagenomes</taxon>
        <taxon>ecological metagenomes</taxon>
    </lineage>
</organism>
<gene>
    <name evidence="2" type="ORF">MNBD_GAMMA15-493</name>
</gene>
<dbReference type="InterPro" id="IPR021973">
    <property type="entry name" value="SprA-related"/>
</dbReference>
<protein>
    <submittedName>
        <fullName evidence="2">SrpA-related protein</fullName>
    </submittedName>
</protein>
<feature type="compositionally biased region" description="Basic and acidic residues" evidence="1">
    <location>
        <begin position="76"/>
        <end position="99"/>
    </location>
</feature>
<dbReference type="EMBL" id="UOFN01000047">
    <property type="protein sequence ID" value="VAW75367.1"/>
    <property type="molecule type" value="Genomic_DNA"/>
</dbReference>
<reference evidence="2" key="1">
    <citation type="submission" date="2018-06" db="EMBL/GenBank/DDBJ databases">
        <authorList>
            <person name="Zhirakovskaya E."/>
        </authorList>
    </citation>
    <scope>NUCLEOTIDE SEQUENCE</scope>
</reference>
<sequence>MNVDSQFPQPLAPEPLQRPIAKPVEQVITRPVDNSKSAEAANNKSEKDSARARSDGQNTRGDEAAQTPRSENQLSEEDKAKLDNLRARDREVRAHEAAHKSAAGSYAKGSAQFTFDEGPDGKRYAVGGEVSIDTSKINGDPAATIQKAQTIRRAANAPAQPSGQDRSVAAQATQMESEARGELSAERSVASEETRTEPASPAERIQNAGAEPAPVGELIDVLA</sequence>
<name>A0A3B0YIJ3_9ZZZZ</name>
<feature type="compositionally biased region" description="Polar residues" evidence="1">
    <location>
        <begin position="32"/>
        <end position="43"/>
    </location>
</feature>
<dbReference type="Pfam" id="PF12118">
    <property type="entry name" value="SprA-related"/>
    <property type="match status" value="1"/>
</dbReference>
<dbReference type="AlphaFoldDB" id="A0A3B0YIJ3"/>
<proteinExistence type="predicted"/>
<evidence type="ECO:0000256" key="1">
    <source>
        <dbReference type="SAM" id="MobiDB-lite"/>
    </source>
</evidence>